<evidence type="ECO:0000313" key="7">
    <source>
        <dbReference type="Proteomes" id="UP001560573"/>
    </source>
</evidence>
<feature type="transmembrane region" description="Helical" evidence="5">
    <location>
        <begin position="44"/>
        <end position="66"/>
    </location>
</feature>
<dbReference type="Pfam" id="PF13520">
    <property type="entry name" value="AA_permease_2"/>
    <property type="match status" value="1"/>
</dbReference>
<dbReference type="RefSeq" id="WP_369331549.1">
    <property type="nucleotide sequence ID" value="NZ_JAULBC010000008.1"/>
</dbReference>
<organism evidence="6 7">
    <name type="scientific">Danxiaibacter flavus</name>
    <dbReference type="NCBI Taxonomy" id="3049108"/>
    <lineage>
        <taxon>Bacteria</taxon>
        <taxon>Pseudomonadati</taxon>
        <taxon>Bacteroidota</taxon>
        <taxon>Chitinophagia</taxon>
        <taxon>Chitinophagales</taxon>
        <taxon>Chitinophagaceae</taxon>
        <taxon>Danxiaibacter</taxon>
    </lineage>
</organism>
<protein>
    <submittedName>
        <fullName evidence="6">Amino acid permease</fullName>
    </submittedName>
</protein>
<evidence type="ECO:0000313" key="6">
    <source>
        <dbReference type="EMBL" id="MEX6690138.1"/>
    </source>
</evidence>
<evidence type="ECO:0000256" key="1">
    <source>
        <dbReference type="ARBA" id="ARBA00004141"/>
    </source>
</evidence>
<dbReference type="InterPro" id="IPR002293">
    <property type="entry name" value="AA/rel_permease1"/>
</dbReference>
<comment type="subcellular location">
    <subcellularLocation>
        <location evidence="1">Membrane</location>
        <topology evidence="1">Multi-pass membrane protein</topology>
    </subcellularLocation>
</comment>
<evidence type="ECO:0000256" key="4">
    <source>
        <dbReference type="ARBA" id="ARBA00023136"/>
    </source>
</evidence>
<dbReference type="PIRSF" id="PIRSF006060">
    <property type="entry name" value="AA_transporter"/>
    <property type="match status" value="1"/>
</dbReference>
<keyword evidence="3 5" id="KW-1133">Transmembrane helix</keyword>
<feature type="transmembrane region" description="Helical" evidence="5">
    <location>
        <begin position="174"/>
        <end position="194"/>
    </location>
</feature>
<dbReference type="PANTHER" id="PTHR11785:SF512">
    <property type="entry name" value="SOBREMESA, ISOFORM B"/>
    <property type="match status" value="1"/>
</dbReference>
<reference evidence="6 7" key="1">
    <citation type="submission" date="2023-07" db="EMBL/GenBank/DDBJ databases">
        <authorList>
            <person name="Lian W.-H."/>
        </authorList>
    </citation>
    <scope>NUCLEOTIDE SEQUENCE [LARGE SCALE GENOMIC DNA]</scope>
    <source>
        <strain evidence="6 7">SYSU DXS3180</strain>
    </source>
</reference>
<evidence type="ECO:0000256" key="5">
    <source>
        <dbReference type="SAM" id="Phobius"/>
    </source>
</evidence>
<keyword evidence="4 5" id="KW-0472">Membrane</keyword>
<evidence type="ECO:0000256" key="3">
    <source>
        <dbReference type="ARBA" id="ARBA00022989"/>
    </source>
</evidence>
<dbReference type="Gene3D" id="1.20.1740.10">
    <property type="entry name" value="Amino acid/polyamine transporter I"/>
    <property type="match status" value="1"/>
</dbReference>
<keyword evidence="2 5" id="KW-0812">Transmembrane</keyword>
<comment type="caution">
    <text evidence="6">The sequence shown here is derived from an EMBL/GenBank/DDBJ whole genome shotgun (WGS) entry which is preliminary data.</text>
</comment>
<feature type="transmembrane region" description="Helical" evidence="5">
    <location>
        <begin position="442"/>
        <end position="460"/>
    </location>
</feature>
<feature type="transmembrane region" description="Helical" evidence="5">
    <location>
        <begin position="132"/>
        <end position="154"/>
    </location>
</feature>
<proteinExistence type="predicted"/>
<feature type="transmembrane region" description="Helical" evidence="5">
    <location>
        <begin position="382"/>
        <end position="402"/>
    </location>
</feature>
<dbReference type="Proteomes" id="UP001560573">
    <property type="component" value="Unassembled WGS sequence"/>
</dbReference>
<name>A0ABV3ZNH1_9BACT</name>
<accession>A0ABV3ZNH1</accession>
<feature type="transmembrane region" description="Helical" evidence="5">
    <location>
        <begin position="255"/>
        <end position="280"/>
    </location>
</feature>
<feature type="transmembrane region" description="Helical" evidence="5">
    <location>
        <begin position="414"/>
        <end position="436"/>
    </location>
</feature>
<gene>
    <name evidence="6" type="ORF">QTN47_21695</name>
</gene>
<dbReference type="InterPro" id="IPR050598">
    <property type="entry name" value="AminoAcid_Transporter"/>
</dbReference>
<keyword evidence="7" id="KW-1185">Reference proteome</keyword>
<sequence length="481" mass="52055">MATEKFKQSLGLLDGTMLVAGAMIGSGIFIVSADITRNVGSAGWLLLIWILTGIITLTAALSYGELSGMYPKAGGQYVYLREAYNPLVGFLYGWSFFAVIQTGSIAAVGVAFSKFAAYIFPSLSEQNILADLGFIKISAAQVVSILMICLLTYINTLGVKQGKIIQTTFTITKIAALVGLVVFGLIFGADKNIWNANWSTGFALNKLSTTGVANYAGFAVMGAIAASMVGSLFSSDSWNNVTFIAGEIKRPERNIGLSLLLGTLIVTSIYVIVNLVYLAVLPLNEIAFAENDRVAVVASHNIFGTSGTYIIAIMIMISTFGCDNGLILAGARVYYTMAKDKLFFRQVGILNKNAVPATALWIQCIWASALCLSGRYGDLLDYVIFVVLIFYILTIIGIFRLRKKQPHIPRPYKAFGYPVLPALYVLFASTICIALFVYKPTYTWPGLGIVLLGVPLYYIATGKQKKTTAIAQNIVEEKISS</sequence>
<dbReference type="PANTHER" id="PTHR11785">
    <property type="entry name" value="AMINO ACID TRANSPORTER"/>
    <property type="match status" value="1"/>
</dbReference>
<feature type="transmembrane region" description="Helical" evidence="5">
    <location>
        <begin position="214"/>
        <end position="234"/>
    </location>
</feature>
<dbReference type="EMBL" id="JAULBC010000008">
    <property type="protein sequence ID" value="MEX6690138.1"/>
    <property type="molecule type" value="Genomic_DNA"/>
</dbReference>
<feature type="transmembrane region" description="Helical" evidence="5">
    <location>
        <begin position="87"/>
        <end position="112"/>
    </location>
</feature>
<evidence type="ECO:0000256" key="2">
    <source>
        <dbReference type="ARBA" id="ARBA00022692"/>
    </source>
</evidence>
<feature type="transmembrane region" description="Helical" evidence="5">
    <location>
        <begin position="12"/>
        <end position="32"/>
    </location>
</feature>